<evidence type="ECO:0000259" key="4">
    <source>
        <dbReference type="Pfam" id="PF13339"/>
    </source>
</evidence>
<evidence type="ECO:0000313" key="5">
    <source>
        <dbReference type="EMBL" id="KAF7379405.1"/>
    </source>
</evidence>
<feature type="domain" description="AATF leucine zipper-containing" evidence="4">
    <location>
        <begin position="170"/>
        <end position="351"/>
    </location>
</feature>
<dbReference type="Pfam" id="PF13339">
    <property type="entry name" value="AATF-Che1"/>
    <property type="match status" value="1"/>
</dbReference>
<evidence type="ECO:0000256" key="2">
    <source>
        <dbReference type="SAM" id="MobiDB-lite"/>
    </source>
</evidence>
<evidence type="ECO:0008006" key="7">
    <source>
        <dbReference type="Google" id="ProtNLM"/>
    </source>
</evidence>
<feature type="domain" description="Apoptosis-antagonizing transcription factor C-terminal" evidence="3">
    <location>
        <begin position="423"/>
        <end position="506"/>
    </location>
</feature>
<dbReference type="GO" id="GO:0005730">
    <property type="term" value="C:nucleolus"/>
    <property type="evidence" value="ECO:0007669"/>
    <property type="project" value="TreeGrafter"/>
</dbReference>
<evidence type="ECO:0000259" key="3">
    <source>
        <dbReference type="Pfam" id="PF08164"/>
    </source>
</evidence>
<evidence type="ECO:0000256" key="1">
    <source>
        <dbReference type="ARBA" id="ARBA00008966"/>
    </source>
</evidence>
<keyword evidence="6" id="KW-1185">Reference proteome</keyword>
<feature type="region of interest" description="Disordered" evidence="2">
    <location>
        <begin position="24"/>
        <end position="56"/>
    </location>
</feature>
<dbReference type="PANTHER" id="PTHR15565:SF0">
    <property type="entry name" value="PROTEIN AATF"/>
    <property type="match status" value="1"/>
</dbReference>
<feature type="compositionally biased region" description="Acidic residues" evidence="2">
    <location>
        <begin position="271"/>
        <end position="309"/>
    </location>
</feature>
<sequence>MALRENKKKTILAEKISTLLNAAPTNIVSDEESEDTKAKVVERYEESDDSDDVTKRSKIRKENVQFLDELDKRYEGKKVSRKDIYEEVREDNSDYEEFDSMEEESADEMNNYMDVENEDEDLSDENEEEELTEESEDEDEQDVDKDNPLYRERNRDANFKTMSATNVKEEIEKGQCIQSQLRLWESLLEMRIKLQKCLTNSNQMPQYDIHKSFRNDMDFMKRTNEAKSKLTLLLDNMLNLQTTLWKQFPETKSISIYGKKRERDEYNDKDESTEDPMDEEIPSDTDDEEEKEANEEECDKNAEDSDETNIENNECVPKKKFKFADYEKILAKRHKSYVNYRNSIISKWNDKTRVTTGKLNKGISQTTLKQIEFALSDKVKLHKRTQLKRSEYVTVGKSLPVSNEDDRRVQEYDPEIYDDDDFYHQLLRDLIEYKSSDITDPIQLSKQWIQLQNMRSKMKRKIDTRATKGRKVRYNVHNKLVNYMAPITVYDTWTDSAKNELYNSLFGKIKSVETIEH</sequence>
<dbReference type="PANTHER" id="PTHR15565">
    <property type="entry name" value="AATF PROTEIN APOPTOSIS ANTAGONIZING TRANSCRIPTION FACTOR"/>
    <property type="match status" value="1"/>
</dbReference>
<dbReference type="EMBL" id="JACSEA010000023">
    <property type="protein sequence ID" value="KAF7379405.1"/>
    <property type="molecule type" value="Genomic_DNA"/>
</dbReference>
<dbReference type="InterPro" id="IPR039223">
    <property type="entry name" value="AATF/Bfr2"/>
</dbReference>
<feature type="compositionally biased region" description="Acidic residues" evidence="2">
    <location>
        <begin position="93"/>
        <end position="107"/>
    </location>
</feature>
<dbReference type="GO" id="GO:0006357">
    <property type="term" value="P:regulation of transcription by RNA polymerase II"/>
    <property type="evidence" value="ECO:0007669"/>
    <property type="project" value="TreeGrafter"/>
</dbReference>
<feature type="compositionally biased region" description="Basic and acidic residues" evidence="2">
    <location>
        <begin position="35"/>
        <end position="44"/>
    </location>
</feature>
<feature type="region of interest" description="Disordered" evidence="2">
    <location>
        <begin position="263"/>
        <end position="311"/>
    </location>
</feature>
<feature type="compositionally biased region" description="Basic and acidic residues" evidence="2">
    <location>
        <begin position="144"/>
        <end position="156"/>
    </location>
</feature>
<feature type="region of interest" description="Disordered" evidence="2">
    <location>
        <begin position="85"/>
        <end position="156"/>
    </location>
</feature>
<dbReference type="AlphaFoldDB" id="A0A834J022"/>
<gene>
    <name evidence="5" type="ORF">HZH66_014776</name>
</gene>
<proteinExistence type="inferred from homology"/>
<comment type="similarity">
    <text evidence="1">Belongs to the AATF family.</text>
</comment>
<evidence type="ECO:0000313" key="6">
    <source>
        <dbReference type="Proteomes" id="UP000614350"/>
    </source>
</evidence>
<organism evidence="5 6">
    <name type="scientific">Vespula vulgaris</name>
    <name type="common">Yellow jacket</name>
    <name type="synonym">Wasp</name>
    <dbReference type="NCBI Taxonomy" id="7454"/>
    <lineage>
        <taxon>Eukaryota</taxon>
        <taxon>Metazoa</taxon>
        <taxon>Ecdysozoa</taxon>
        <taxon>Arthropoda</taxon>
        <taxon>Hexapoda</taxon>
        <taxon>Insecta</taxon>
        <taxon>Pterygota</taxon>
        <taxon>Neoptera</taxon>
        <taxon>Endopterygota</taxon>
        <taxon>Hymenoptera</taxon>
        <taxon>Apocrita</taxon>
        <taxon>Aculeata</taxon>
        <taxon>Vespoidea</taxon>
        <taxon>Vespidae</taxon>
        <taxon>Vespinae</taxon>
        <taxon>Vespula</taxon>
    </lineage>
</organism>
<protein>
    <recommendedName>
        <fullName evidence="7">Protein AATF</fullName>
    </recommendedName>
</protein>
<feature type="compositionally biased region" description="Acidic residues" evidence="2">
    <location>
        <begin position="115"/>
        <end position="143"/>
    </location>
</feature>
<reference evidence="5" key="1">
    <citation type="journal article" date="2020" name="G3 (Bethesda)">
        <title>High-Quality Assemblies for Three Invasive Social Wasps from the &lt;i&gt;Vespula&lt;/i&gt; Genus.</title>
        <authorList>
            <person name="Harrop T.W.R."/>
            <person name="Guhlin J."/>
            <person name="McLaughlin G.M."/>
            <person name="Permina E."/>
            <person name="Stockwell P."/>
            <person name="Gilligan J."/>
            <person name="Le Lec M.F."/>
            <person name="Gruber M.A.M."/>
            <person name="Quinn O."/>
            <person name="Lovegrove M."/>
            <person name="Duncan E.J."/>
            <person name="Remnant E.J."/>
            <person name="Van Eeckhoven J."/>
            <person name="Graham B."/>
            <person name="Knapp R.A."/>
            <person name="Langford K.W."/>
            <person name="Kronenberg Z."/>
            <person name="Press M.O."/>
            <person name="Eacker S.M."/>
            <person name="Wilson-Rankin E.E."/>
            <person name="Purcell J."/>
            <person name="Lester P.J."/>
            <person name="Dearden P.K."/>
        </authorList>
    </citation>
    <scope>NUCLEOTIDE SEQUENCE</scope>
    <source>
        <strain evidence="5">Marl-1</strain>
    </source>
</reference>
<dbReference type="Proteomes" id="UP000614350">
    <property type="component" value="Unassembled WGS sequence"/>
</dbReference>
<comment type="caution">
    <text evidence="5">The sequence shown here is derived from an EMBL/GenBank/DDBJ whole genome shotgun (WGS) entry which is preliminary data.</text>
</comment>
<name>A0A834J022_VESVU</name>
<dbReference type="InterPro" id="IPR025160">
    <property type="entry name" value="AATF"/>
</dbReference>
<dbReference type="Pfam" id="PF08164">
    <property type="entry name" value="TRAUB"/>
    <property type="match status" value="1"/>
</dbReference>
<dbReference type="InterPro" id="IPR012617">
    <property type="entry name" value="AATF_C"/>
</dbReference>
<accession>A0A834J022</accession>